<proteinExistence type="predicted"/>
<protein>
    <submittedName>
        <fullName evidence="1">Uncharacterized protein</fullName>
    </submittedName>
</protein>
<evidence type="ECO:0000313" key="1">
    <source>
        <dbReference type="EMBL" id="GLD70958.1"/>
    </source>
</evidence>
<gene>
    <name evidence="1" type="ORF">AKAME5_002227800</name>
</gene>
<dbReference type="AlphaFoldDB" id="A0AAD3NEI8"/>
<keyword evidence="2" id="KW-1185">Reference proteome</keyword>
<organism evidence="1 2">
    <name type="scientific">Lates japonicus</name>
    <name type="common">Japanese lates</name>
    <dbReference type="NCBI Taxonomy" id="270547"/>
    <lineage>
        <taxon>Eukaryota</taxon>
        <taxon>Metazoa</taxon>
        <taxon>Chordata</taxon>
        <taxon>Craniata</taxon>
        <taxon>Vertebrata</taxon>
        <taxon>Euteleostomi</taxon>
        <taxon>Actinopterygii</taxon>
        <taxon>Neopterygii</taxon>
        <taxon>Teleostei</taxon>
        <taxon>Neoteleostei</taxon>
        <taxon>Acanthomorphata</taxon>
        <taxon>Carangaria</taxon>
        <taxon>Carangaria incertae sedis</taxon>
        <taxon>Centropomidae</taxon>
        <taxon>Lates</taxon>
    </lineage>
</organism>
<name>A0AAD3NEI8_LATJO</name>
<dbReference type="EMBL" id="BRZM01000471">
    <property type="protein sequence ID" value="GLD70958.1"/>
    <property type="molecule type" value="Genomic_DNA"/>
</dbReference>
<comment type="caution">
    <text evidence="1">The sequence shown here is derived from an EMBL/GenBank/DDBJ whole genome shotgun (WGS) entry which is preliminary data.</text>
</comment>
<accession>A0AAD3NEI8</accession>
<reference evidence="1" key="1">
    <citation type="submission" date="2022-08" db="EMBL/GenBank/DDBJ databases">
        <title>Genome sequencing of akame (Lates japonicus).</title>
        <authorList>
            <person name="Hashiguchi Y."/>
            <person name="Takahashi H."/>
        </authorList>
    </citation>
    <scope>NUCLEOTIDE SEQUENCE</scope>
    <source>
        <strain evidence="1">Kochi</strain>
    </source>
</reference>
<sequence length="200" mass="22371">MISTASATEDSRYPIKHEVNAMAKRLVKYYAMIRQVIKQKAKVPPLKKPQDAEINSDVAATDYDDDSSASTIILERSPVSPMGTLVLDLPPRASIPVQHQDSSDEAWRGHPVVPSYPSFPPLTQALTCLLQYLTCLLQYLYPGPSLHSSSDRPFACMVFLRMTPSLFETLSLNWLTLSLLLTRSQFLTFARLPRPGDLSF</sequence>
<dbReference type="Proteomes" id="UP001279410">
    <property type="component" value="Unassembled WGS sequence"/>
</dbReference>
<evidence type="ECO:0000313" key="2">
    <source>
        <dbReference type="Proteomes" id="UP001279410"/>
    </source>
</evidence>